<comment type="caution">
    <text evidence="7">The sequence shown here is derived from an EMBL/GenBank/DDBJ whole genome shotgun (WGS) entry which is preliminary data.</text>
</comment>
<dbReference type="OrthoDB" id="9806579at2"/>
<evidence type="ECO:0000259" key="6">
    <source>
        <dbReference type="Pfam" id="PF00425"/>
    </source>
</evidence>
<evidence type="ECO:0000256" key="4">
    <source>
        <dbReference type="ARBA" id="ARBA00023235"/>
    </source>
</evidence>
<accession>A0A5C4JLG7</accession>
<dbReference type="InterPro" id="IPR019999">
    <property type="entry name" value="Anth_synth_I-like"/>
</dbReference>
<dbReference type="Pfam" id="PF00425">
    <property type="entry name" value="Chorismate_bind"/>
    <property type="match status" value="1"/>
</dbReference>
<dbReference type="RefSeq" id="WP_138643466.1">
    <property type="nucleotide sequence ID" value="NZ_VCKW01000008.1"/>
</dbReference>
<comment type="similarity">
    <text evidence="2">Belongs to the isochorismate synthase family.</text>
</comment>
<keyword evidence="8" id="KW-1185">Reference proteome</keyword>
<dbReference type="InterPro" id="IPR005801">
    <property type="entry name" value="ADC_synthase"/>
</dbReference>
<dbReference type="Proteomes" id="UP000309174">
    <property type="component" value="Unassembled WGS sequence"/>
</dbReference>
<evidence type="ECO:0000256" key="2">
    <source>
        <dbReference type="ARBA" id="ARBA00005297"/>
    </source>
</evidence>
<dbReference type="GO" id="GO:0009697">
    <property type="term" value="P:salicylic acid biosynthetic process"/>
    <property type="evidence" value="ECO:0007669"/>
    <property type="project" value="TreeGrafter"/>
</dbReference>
<dbReference type="Gene3D" id="3.60.120.10">
    <property type="entry name" value="Anthranilate synthase"/>
    <property type="match status" value="1"/>
</dbReference>
<dbReference type="PANTHER" id="PTHR42839">
    <property type="entry name" value="ISOCHORISMATE SYNTHASE ENTC"/>
    <property type="match status" value="1"/>
</dbReference>
<dbReference type="GO" id="GO:0008909">
    <property type="term" value="F:isochorismate synthase activity"/>
    <property type="evidence" value="ECO:0007669"/>
    <property type="project" value="UniProtKB-EC"/>
</dbReference>
<evidence type="ECO:0000313" key="7">
    <source>
        <dbReference type="EMBL" id="TMR06849.1"/>
    </source>
</evidence>
<dbReference type="AlphaFoldDB" id="A0A5C4JLG7"/>
<dbReference type="PANTHER" id="PTHR42839:SF2">
    <property type="entry name" value="ISOCHORISMATE SYNTHASE ENTC"/>
    <property type="match status" value="1"/>
</dbReference>
<dbReference type="NCBIfam" id="TIGR00543">
    <property type="entry name" value="isochor_syn"/>
    <property type="match status" value="1"/>
</dbReference>
<evidence type="ECO:0000256" key="1">
    <source>
        <dbReference type="ARBA" id="ARBA00000799"/>
    </source>
</evidence>
<dbReference type="EC" id="5.4.4.2" evidence="3"/>
<proteinExistence type="inferred from homology"/>
<sequence length="398" mass="40633">MSVPALTRPLPVYRAADLLAAYLPGSYYFSSTRGTLLADGVDAVVGGAPGNRATAAAAALAEVATVGGAAGPVVIGALGFRPEAPATLVVPSVVRRAGAPVDAPVPDAPARRWSIRPRPEPGCYTDAVRRALALIDGGELSKVVLARGLELAADGPVSVPALLTRLVRADPAAHAFAIDVSAPGDSAPRTLVGASPELLVSRRGDQVVANPLAGSLPRCADDAENRRRVAALLASEKERAEHAHTAAGVADVLGRFCVNLHVPAEPSVIGTPTMWHLSTKITGTLAAPAAPTSSALGLAEALHPTPAVCGVPPAAARDAIAALEPADRGYYAGLVGWTDISGDGEWVVTIRSAEVSERIVRLHAGAGIVSGSDPDRELDETTAKFQTLLRALGEGTRS</sequence>
<dbReference type="PRINTS" id="PR00095">
    <property type="entry name" value="ANTSNTHASEI"/>
</dbReference>
<comment type="catalytic activity">
    <reaction evidence="1">
        <text>chorismate = isochorismate</text>
        <dbReference type="Rhea" id="RHEA:18985"/>
        <dbReference type="ChEBI" id="CHEBI:29748"/>
        <dbReference type="ChEBI" id="CHEBI:29780"/>
        <dbReference type="EC" id="5.4.4.2"/>
    </reaction>
</comment>
<feature type="domain" description="Chorismate-utilising enzyme C-terminal" evidence="6">
    <location>
        <begin position="124"/>
        <end position="384"/>
    </location>
</feature>
<dbReference type="SUPFAM" id="SSF56322">
    <property type="entry name" value="ADC synthase"/>
    <property type="match status" value="1"/>
</dbReference>
<name>A0A5C4JLG7_9ACTN</name>
<evidence type="ECO:0000256" key="3">
    <source>
        <dbReference type="ARBA" id="ARBA00012824"/>
    </source>
</evidence>
<gene>
    <name evidence="7" type="ORF">ETD83_02935</name>
</gene>
<evidence type="ECO:0000313" key="8">
    <source>
        <dbReference type="Proteomes" id="UP000309174"/>
    </source>
</evidence>
<dbReference type="EMBL" id="VCKW01000008">
    <property type="protein sequence ID" value="TMR06849.1"/>
    <property type="molecule type" value="Genomic_DNA"/>
</dbReference>
<dbReference type="InterPro" id="IPR004561">
    <property type="entry name" value="IsoChor_synthase"/>
</dbReference>
<organism evidence="7 8">
    <name type="scientific">Actinomadura soli</name>
    <dbReference type="NCBI Taxonomy" id="2508997"/>
    <lineage>
        <taxon>Bacteria</taxon>
        <taxon>Bacillati</taxon>
        <taxon>Actinomycetota</taxon>
        <taxon>Actinomycetes</taxon>
        <taxon>Streptosporangiales</taxon>
        <taxon>Thermomonosporaceae</taxon>
        <taxon>Actinomadura</taxon>
    </lineage>
</organism>
<protein>
    <recommendedName>
        <fullName evidence="3">isochorismate synthase</fullName>
        <ecNumber evidence="3">5.4.4.2</ecNumber>
    </recommendedName>
    <alternativeName>
        <fullName evidence="5">Isochorismate mutase</fullName>
    </alternativeName>
</protein>
<reference evidence="7 8" key="1">
    <citation type="submission" date="2019-05" db="EMBL/GenBank/DDBJ databases">
        <title>Draft genome sequence of Actinomadura sp. 14C53.</title>
        <authorList>
            <person name="Saricaoglu S."/>
            <person name="Isik K."/>
        </authorList>
    </citation>
    <scope>NUCLEOTIDE SEQUENCE [LARGE SCALE GENOMIC DNA]</scope>
    <source>
        <strain evidence="7 8">14C53</strain>
    </source>
</reference>
<keyword evidence="4 7" id="KW-0413">Isomerase</keyword>
<dbReference type="InterPro" id="IPR015890">
    <property type="entry name" value="Chorismate_C"/>
</dbReference>
<evidence type="ECO:0000256" key="5">
    <source>
        <dbReference type="ARBA" id="ARBA00041564"/>
    </source>
</evidence>